<gene>
    <name evidence="3" type="ORF">KUCA_T00003898001</name>
</gene>
<dbReference type="OrthoDB" id="15433at2759"/>
<dbReference type="STRING" id="1382522.W6MNR4"/>
<dbReference type="Pfam" id="PF01648">
    <property type="entry name" value="ACPS"/>
    <property type="match status" value="1"/>
</dbReference>
<evidence type="ECO:0000259" key="2">
    <source>
        <dbReference type="Pfam" id="PF01648"/>
    </source>
</evidence>
<dbReference type="AlphaFoldDB" id="W6MNR4"/>
<dbReference type="GeneID" id="34521298"/>
<evidence type="ECO:0000256" key="1">
    <source>
        <dbReference type="ARBA" id="ARBA00022679"/>
    </source>
</evidence>
<keyword evidence="1" id="KW-0808">Transferase</keyword>
<sequence length="160" mass="18265">MSRIRGLGTDILHVSRIEKIFKRGPEPFSISKHVTKLAERVLNPHKELPVFQDYRNQNTDSGFRECVRLFATSWASKEAVYKCLDPAEQRKFSMAHWYKQNDQHGRPFIIGPQYSKIHPMDKFLLSVSHDADLVTATVIRSEDGDPISGLSEAGIRQTTP</sequence>
<organism evidence="3 4">
    <name type="scientific">Kuraishia capsulata CBS 1993</name>
    <dbReference type="NCBI Taxonomy" id="1382522"/>
    <lineage>
        <taxon>Eukaryota</taxon>
        <taxon>Fungi</taxon>
        <taxon>Dikarya</taxon>
        <taxon>Ascomycota</taxon>
        <taxon>Saccharomycotina</taxon>
        <taxon>Pichiomycetes</taxon>
        <taxon>Pichiales</taxon>
        <taxon>Pichiaceae</taxon>
        <taxon>Kuraishia</taxon>
    </lineage>
</organism>
<dbReference type="EMBL" id="HG793128">
    <property type="protein sequence ID" value="CDK27918.1"/>
    <property type="molecule type" value="Genomic_DNA"/>
</dbReference>
<dbReference type="InterPro" id="IPR008278">
    <property type="entry name" value="4-PPantetheinyl_Trfase_dom"/>
</dbReference>
<dbReference type="GO" id="GO:0008897">
    <property type="term" value="F:holo-[acyl-carrier-protein] synthase activity"/>
    <property type="evidence" value="ECO:0007669"/>
    <property type="project" value="InterPro"/>
</dbReference>
<dbReference type="InterPro" id="IPR037143">
    <property type="entry name" value="4-PPantetheinyl_Trfase_dom_sf"/>
</dbReference>
<evidence type="ECO:0000313" key="3">
    <source>
        <dbReference type="EMBL" id="CDK27918.1"/>
    </source>
</evidence>
<dbReference type="GO" id="GO:0000287">
    <property type="term" value="F:magnesium ion binding"/>
    <property type="evidence" value="ECO:0007669"/>
    <property type="project" value="InterPro"/>
</dbReference>
<name>W6MNR4_9ASCO</name>
<reference evidence="3" key="1">
    <citation type="submission" date="2013-12" db="EMBL/GenBank/DDBJ databases">
        <authorList>
            <person name="Genoscope - CEA"/>
        </authorList>
    </citation>
    <scope>NUCLEOTIDE SEQUENCE</scope>
    <source>
        <strain evidence="3">CBS 1993</strain>
    </source>
</reference>
<dbReference type="Proteomes" id="UP000019384">
    <property type="component" value="Unassembled WGS sequence"/>
</dbReference>
<dbReference type="SUPFAM" id="SSF56214">
    <property type="entry name" value="4'-phosphopantetheinyl transferase"/>
    <property type="match status" value="1"/>
</dbReference>
<reference evidence="3" key="2">
    <citation type="submission" date="2014-02" db="EMBL/GenBank/DDBJ databases">
        <title>Complete DNA sequence of /Kuraishia capsulata/ illustrates novel genomic features among budding yeasts (/Saccharomycotina/).</title>
        <authorList>
            <person name="Morales L."/>
            <person name="Noel B."/>
            <person name="Porcel B."/>
            <person name="Marcet-Houben M."/>
            <person name="Hullo M-F."/>
            <person name="Sacerdot C."/>
            <person name="Tekaia F."/>
            <person name="Leh-Louis V."/>
            <person name="Despons L."/>
            <person name="Khanna V."/>
            <person name="Aury J-M."/>
            <person name="Barbe V."/>
            <person name="Couloux A."/>
            <person name="Labadie K."/>
            <person name="Pelletier E."/>
            <person name="Souciet J-L."/>
            <person name="Boekhout T."/>
            <person name="Gabaldon T."/>
            <person name="Wincker P."/>
            <person name="Dujon B."/>
        </authorList>
    </citation>
    <scope>NUCLEOTIDE SEQUENCE</scope>
    <source>
        <strain evidence="3">CBS 1993</strain>
    </source>
</reference>
<keyword evidence="4" id="KW-1185">Reference proteome</keyword>
<dbReference type="HOGENOM" id="CLU_089696_1_0_1"/>
<dbReference type="Gene3D" id="3.90.470.20">
    <property type="entry name" value="4'-phosphopantetheinyl transferase domain"/>
    <property type="match status" value="1"/>
</dbReference>
<accession>W6MNR4</accession>
<proteinExistence type="predicted"/>
<evidence type="ECO:0000313" key="4">
    <source>
        <dbReference type="Proteomes" id="UP000019384"/>
    </source>
</evidence>
<dbReference type="RefSeq" id="XP_022459910.1">
    <property type="nucleotide sequence ID" value="XM_022602359.1"/>
</dbReference>
<protein>
    <recommendedName>
        <fullName evidence="2">4'-phosphopantetheinyl transferase domain-containing protein</fullName>
    </recommendedName>
</protein>
<feature type="domain" description="4'-phosphopantetheinyl transferase" evidence="2">
    <location>
        <begin position="6"/>
        <end position="114"/>
    </location>
</feature>